<evidence type="ECO:0000313" key="2">
    <source>
        <dbReference type="EMBL" id="GAA4715084.1"/>
    </source>
</evidence>
<name>A0ABP8XTI1_9ACTN</name>
<dbReference type="PROSITE" id="PS00201">
    <property type="entry name" value="FLAVODOXIN"/>
    <property type="match status" value="1"/>
</dbReference>
<accession>A0ABP8XTI1</accession>
<keyword evidence="3" id="KW-1185">Reference proteome</keyword>
<comment type="caution">
    <text evidence="2">The sequence shown here is derived from an EMBL/GenBank/DDBJ whole genome shotgun (WGS) entry which is preliminary data.</text>
</comment>
<evidence type="ECO:0000313" key="3">
    <source>
        <dbReference type="Proteomes" id="UP001499974"/>
    </source>
</evidence>
<dbReference type="InterPro" id="IPR029039">
    <property type="entry name" value="Flavoprotein-like_sf"/>
</dbReference>
<dbReference type="InterPro" id="IPR008254">
    <property type="entry name" value="Flavodoxin/NO_synth"/>
</dbReference>
<organism evidence="2 3">
    <name type="scientific">Nocardioides conyzicola</name>
    <dbReference type="NCBI Taxonomy" id="1651781"/>
    <lineage>
        <taxon>Bacteria</taxon>
        <taxon>Bacillati</taxon>
        <taxon>Actinomycetota</taxon>
        <taxon>Actinomycetes</taxon>
        <taxon>Propionibacteriales</taxon>
        <taxon>Nocardioidaceae</taxon>
        <taxon>Nocardioides</taxon>
    </lineage>
</organism>
<feature type="domain" description="Flavodoxin-like" evidence="1">
    <location>
        <begin position="3"/>
        <end position="168"/>
    </location>
</feature>
<gene>
    <name evidence="2" type="ORF">GCM10023349_38070</name>
</gene>
<proteinExistence type="predicted"/>
<sequence>MRAVIVFESMFGNTQELAAAVGEGLRTAGAEVAVSDVGLLAPGTLAGCDLLVLAAPTHALTMSRPQSRAEAVSRGADPRQLHSGMREWLDGVDQSLPTTEDRPAVAVFDTRISKARHWPGSAAGAMARALRRHGFVVAARASFYVNDVKGPLVAGERDRAEGWGSALATGAPAAQHVAG</sequence>
<protein>
    <submittedName>
        <fullName evidence="2">Flavodoxin family protein</fullName>
    </submittedName>
</protein>
<dbReference type="RefSeq" id="WP_345523096.1">
    <property type="nucleotide sequence ID" value="NZ_BAABKM010000003.1"/>
</dbReference>
<evidence type="ECO:0000259" key="1">
    <source>
        <dbReference type="PROSITE" id="PS50902"/>
    </source>
</evidence>
<dbReference type="SUPFAM" id="SSF52218">
    <property type="entry name" value="Flavoproteins"/>
    <property type="match status" value="1"/>
</dbReference>
<reference evidence="3" key="1">
    <citation type="journal article" date="2019" name="Int. J. Syst. Evol. Microbiol.">
        <title>The Global Catalogue of Microorganisms (GCM) 10K type strain sequencing project: providing services to taxonomists for standard genome sequencing and annotation.</title>
        <authorList>
            <consortium name="The Broad Institute Genomics Platform"/>
            <consortium name="The Broad Institute Genome Sequencing Center for Infectious Disease"/>
            <person name="Wu L."/>
            <person name="Ma J."/>
        </authorList>
    </citation>
    <scope>NUCLEOTIDE SEQUENCE [LARGE SCALE GENOMIC DNA]</scope>
    <source>
        <strain evidence="3">JCM 18531</strain>
    </source>
</reference>
<dbReference type="InterPro" id="IPR001226">
    <property type="entry name" value="Flavodoxin_CS"/>
</dbReference>
<dbReference type="EMBL" id="BAABKM010000003">
    <property type="protein sequence ID" value="GAA4715084.1"/>
    <property type="molecule type" value="Genomic_DNA"/>
</dbReference>
<dbReference type="Proteomes" id="UP001499974">
    <property type="component" value="Unassembled WGS sequence"/>
</dbReference>
<dbReference type="PROSITE" id="PS50902">
    <property type="entry name" value="FLAVODOXIN_LIKE"/>
    <property type="match status" value="1"/>
</dbReference>
<dbReference type="Gene3D" id="3.40.50.360">
    <property type="match status" value="1"/>
</dbReference>